<name>A0ABU2RXN3_9ACTN</name>
<dbReference type="EMBL" id="JAVREV010000001">
    <property type="protein sequence ID" value="MDT0441516.1"/>
    <property type="molecule type" value="Genomic_DNA"/>
</dbReference>
<dbReference type="RefSeq" id="WP_311615355.1">
    <property type="nucleotide sequence ID" value="NZ_JAVREV010000001.1"/>
</dbReference>
<accession>A0ABU2RXN3</accession>
<proteinExistence type="predicted"/>
<evidence type="ECO:0000313" key="2">
    <source>
        <dbReference type="EMBL" id="MDT0441516.1"/>
    </source>
</evidence>
<feature type="compositionally biased region" description="Low complexity" evidence="1">
    <location>
        <begin position="60"/>
        <end position="73"/>
    </location>
</feature>
<dbReference type="Proteomes" id="UP001183615">
    <property type="component" value="Unassembled WGS sequence"/>
</dbReference>
<sequence length="287" mass="30699">MSTGTIPKDKLPRADCTMDADGRLTVELGGLREAREPVLCLALRPKKGEEETTARTVPLEPAETAPGTPGTPGRWRAELPAEPPLEEGRWDVFVLNGPDAARQRVVPGLRDLRALAPGERTPAADPLAVRLPYATKDGYFAIRAWLRPAHAEAGDLKVAARGLTVRGRLLGARPGLGGTAVFRLRGSGGTTVKAPLHDEGDGAFSFTAEYAELPPGQDPATPAVWDVFVKPSVKSRRVRVARLLDDVADRKPVFVYPATTVEGATYRPYYTVDNDLALEVAAPPSAG</sequence>
<evidence type="ECO:0000313" key="3">
    <source>
        <dbReference type="Proteomes" id="UP001183615"/>
    </source>
</evidence>
<comment type="caution">
    <text evidence="2">The sequence shown here is derived from an EMBL/GenBank/DDBJ whole genome shotgun (WGS) entry which is preliminary data.</text>
</comment>
<keyword evidence="3" id="KW-1185">Reference proteome</keyword>
<feature type="region of interest" description="Disordered" evidence="1">
    <location>
        <begin position="47"/>
        <end position="75"/>
    </location>
</feature>
<organism evidence="2 3">
    <name type="scientific">Streptomyces johnsoniae</name>
    <dbReference type="NCBI Taxonomy" id="3075532"/>
    <lineage>
        <taxon>Bacteria</taxon>
        <taxon>Bacillati</taxon>
        <taxon>Actinomycetota</taxon>
        <taxon>Actinomycetes</taxon>
        <taxon>Kitasatosporales</taxon>
        <taxon>Streptomycetaceae</taxon>
        <taxon>Streptomyces</taxon>
    </lineage>
</organism>
<reference evidence="3" key="1">
    <citation type="submission" date="2023-07" db="EMBL/GenBank/DDBJ databases">
        <title>30 novel species of actinomycetes from the DSMZ collection.</title>
        <authorList>
            <person name="Nouioui I."/>
        </authorList>
    </citation>
    <scope>NUCLEOTIDE SEQUENCE [LARGE SCALE GENOMIC DNA]</scope>
    <source>
        <strain evidence="3">DSM 41886</strain>
    </source>
</reference>
<evidence type="ECO:0000256" key="1">
    <source>
        <dbReference type="SAM" id="MobiDB-lite"/>
    </source>
</evidence>
<protein>
    <recommendedName>
        <fullName evidence="4">Transferase</fullName>
    </recommendedName>
</protein>
<gene>
    <name evidence="2" type="ORF">RM779_02720</name>
</gene>
<evidence type="ECO:0008006" key="4">
    <source>
        <dbReference type="Google" id="ProtNLM"/>
    </source>
</evidence>